<feature type="signal peptide" evidence="1">
    <location>
        <begin position="1"/>
        <end position="21"/>
    </location>
</feature>
<protein>
    <submittedName>
        <fullName evidence="2">CRP-I 4</fullName>
    </submittedName>
</protein>
<sequence>MKVSICLFICLLFVSVGVNMAHEEMLEENGFMHELVKRSVCSGKPCHTNRHCCKGWMCYGRKCKRYGG</sequence>
<accession>A0A0A7ACZ9</accession>
<dbReference type="AlphaFoldDB" id="A0A0A7ACZ9"/>
<keyword evidence="1" id="KW-0732">Signal</keyword>
<reference evidence="2" key="1">
    <citation type="journal article" date="2015" name="Genome Biol. Evol.">
        <title>Identification and Characterization of a Novel Family of Cysteine-Rich Peptides (MgCRP-I) from Mytilus galloprovincialis.</title>
        <authorList>
            <person name="Gerdol M."/>
            <person name="Puillandre N."/>
            <person name="De Moro G."/>
            <person name="Guarnaccia C."/>
            <person name="Lucafo M."/>
            <person name="Benincasa M."/>
            <person name="Zlatev V."/>
            <person name="Manfrin C."/>
            <person name="Torboli V."/>
            <person name="Giulianini P.G."/>
            <person name="Sava G."/>
            <person name="Venier P."/>
            <person name="Pallavicini A."/>
        </authorList>
    </citation>
    <scope>NUCLEOTIDE SEQUENCE</scope>
</reference>
<feature type="chain" id="PRO_5002024158" evidence="1">
    <location>
        <begin position="22"/>
        <end position="68"/>
    </location>
</feature>
<dbReference type="EMBL" id="KJ002650">
    <property type="protein sequence ID" value="AHF20924.1"/>
    <property type="molecule type" value="mRNA"/>
</dbReference>
<evidence type="ECO:0000313" key="2">
    <source>
        <dbReference type="EMBL" id="AHF20924.1"/>
    </source>
</evidence>
<evidence type="ECO:0000256" key="1">
    <source>
        <dbReference type="SAM" id="SignalP"/>
    </source>
</evidence>
<proteinExistence type="evidence at transcript level"/>
<name>A0A0A7ACZ9_MYTGA</name>
<organism evidence="2">
    <name type="scientific">Mytilus galloprovincialis</name>
    <name type="common">Mediterranean mussel</name>
    <dbReference type="NCBI Taxonomy" id="29158"/>
    <lineage>
        <taxon>Eukaryota</taxon>
        <taxon>Metazoa</taxon>
        <taxon>Spiralia</taxon>
        <taxon>Lophotrochozoa</taxon>
        <taxon>Mollusca</taxon>
        <taxon>Bivalvia</taxon>
        <taxon>Autobranchia</taxon>
        <taxon>Pteriomorphia</taxon>
        <taxon>Mytilida</taxon>
        <taxon>Mytiloidea</taxon>
        <taxon>Mytilidae</taxon>
        <taxon>Mytilinae</taxon>
        <taxon>Mytilus</taxon>
    </lineage>
</organism>